<dbReference type="AlphaFoldDB" id="A0A7J5DLY6"/>
<feature type="region of interest" description="Disordered" evidence="1">
    <location>
        <begin position="16"/>
        <end position="130"/>
    </location>
</feature>
<gene>
    <name evidence="2" type="ORF">F8144_05125</name>
</gene>
<evidence type="ECO:0000256" key="1">
    <source>
        <dbReference type="SAM" id="MobiDB-lite"/>
    </source>
</evidence>
<sequence>MTLAFPVGLTSTAAVLQAPGTSGTSAVGTTPPPSPPDTPPPASTPSVAPTPSGTTSTPSVTPTPDGGTSTPDGTSSDEENTPGTDRSSQPPGSTDTDQGDADPLAQQRRQIDDTATRLNGTRDDVPDELTPTVDELVTTLEAVKDPGASLRDRQGVIESVDHLTTALRATGDDATPPQLRKELTALVRQMSSALKVGYDAQVPAEERSSDLVIMKNTTSALDMICDSRTPAKLRGQLLAISEGLSGAVAGGRQTASLRGFEGHMGVVQADVAALPQTSPASAAAAMPPKNRAELVQLVYEQNEKLRVARDPEASSKDRAGAEKDMRDRSARISDKQEETAAAQGRPEDPLGKAAEVCTNAIFVSSAGSELPEELKDLVPGSWRPQGIKDFWKSKEKSNTLLDVLAELRNDKNVHAPIEIAPLVTGLARVVPGNDLFSTIGERASYCQSTAVYLDEDYGVSVGTWLE</sequence>
<feature type="compositionally biased region" description="Low complexity" evidence="1">
    <location>
        <begin position="19"/>
        <end position="29"/>
    </location>
</feature>
<feature type="compositionally biased region" description="Polar residues" evidence="1">
    <location>
        <begin position="81"/>
        <end position="96"/>
    </location>
</feature>
<proteinExistence type="predicted"/>
<feature type="compositionally biased region" description="Basic and acidic residues" evidence="1">
    <location>
        <begin position="109"/>
        <end position="124"/>
    </location>
</feature>
<feature type="region of interest" description="Disordered" evidence="1">
    <location>
        <begin position="306"/>
        <end position="350"/>
    </location>
</feature>
<organism evidence="2 3">
    <name type="scientific">Streptomyces triticiradicis</name>
    <dbReference type="NCBI Taxonomy" id="2651189"/>
    <lineage>
        <taxon>Bacteria</taxon>
        <taxon>Bacillati</taxon>
        <taxon>Actinomycetota</taxon>
        <taxon>Actinomycetes</taxon>
        <taxon>Kitasatosporales</taxon>
        <taxon>Streptomycetaceae</taxon>
        <taxon>Streptomyces</taxon>
    </lineage>
</organism>
<accession>A0A7J5DLY6</accession>
<evidence type="ECO:0000313" key="2">
    <source>
        <dbReference type="EMBL" id="KAB1989736.1"/>
    </source>
</evidence>
<keyword evidence="3" id="KW-1185">Reference proteome</keyword>
<comment type="caution">
    <text evidence="2">The sequence shown here is derived from an EMBL/GenBank/DDBJ whole genome shotgun (WGS) entry which is preliminary data.</text>
</comment>
<feature type="compositionally biased region" description="Pro residues" evidence="1">
    <location>
        <begin position="30"/>
        <end position="43"/>
    </location>
</feature>
<reference evidence="2 3" key="1">
    <citation type="submission" date="2019-09" db="EMBL/GenBank/DDBJ databases">
        <title>Isolation and identification of active actinomycetes.</title>
        <authorList>
            <person name="Yu Z."/>
            <person name="Han C."/>
            <person name="Yu B."/>
        </authorList>
    </citation>
    <scope>NUCLEOTIDE SEQUENCE [LARGE SCALE GENOMIC DNA]</scope>
    <source>
        <strain evidence="2 3">NEAU-H2</strain>
    </source>
</reference>
<dbReference type="Proteomes" id="UP000442990">
    <property type="component" value="Unassembled WGS sequence"/>
</dbReference>
<dbReference type="EMBL" id="WBKG01000003">
    <property type="protein sequence ID" value="KAB1989736.1"/>
    <property type="molecule type" value="Genomic_DNA"/>
</dbReference>
<name>A0A7J5DLY6_9ACTN</name>
<feature type="compositionally biased region" description="Low complexity" evidence="1">
    <location>
        <begin position="44"/>
        <end position="74"/>
    </location>
</feature>
<evidence type="ECO:0000313" key="3">
    <source>
        <dbReference type="Proteomes" id="UP000442990"/>
    </source>
</evidence>
<protein>
    <submittedName>
        <fullName evidence="2">Uncharacterized protein</fullName>
    </submittedName>
</protein>
<feature type="compositionally biased region" description="Basic and acidic residues" evidence="1">
    <location>
        <begin position="306"/>
        <end position="338"/>
    </location>
</feature>